<feature type="domain" description="Cation/H+ exchanger transmembrane" evidence="13">
    <location>
        <begin position="14"/>
        <end position="419"/>
    </location>
</feature>
<dbReference type="Gene3D" id="1.20.1530.20">
    <property type="match status" value="1"/>
</dbReference>
<dbReference type="Pfam" id="PF00999">
    <property type="entry name" value="Na_H_Exchanger"/>
    <property type="match status" value="1"/>
</dbReference>
<comment type="function">
    <text evidence="12">Na(+)/H(+) antiporter that extrudes sodium in exchange for external protons.</text>
</comment>
<evidence type="ECO:0000313" key="19">
    <source>
        <dbReference type="Proteomes" id="UP000512322"/>
    </source>
</evidence>
<gene>
    <name evidence="16" type="ORF">C9194_13490</name>
    <name evidence="14" type="ORF">DIV22_03310</name>
    <name evidence="15" type="ORF">HVY77_22305</name>
</gene>
<feature type="transmembrane region" description="Helical" evidence="12">
    <location>
        <begin position="88"/>
        <end position="108"/>
    </location>
</feature>
<keyword evidence="10 12" id="KW-0472">Membrane</keyword>
<dbReference type="Proteomes" id="UP000248865">
    <property type="component" value="Unassembled WGS sequence"/>
</dbReference>
<sequence>MEILLTILILTLVVSLTSVLTRLSPVQIPLPLIQIAAGAVLAQPIFGLHVEFNPELFLLLFIPPLLFAESSKIQPKELIKHSREIISLALVLVLITIFGVGYVIHLLLPNVPLIAAFALAAVLSPTDAVALLGIVGKGRISKNIQEVLEGEALMNDASGLVALKFAVAVTMGTMEFSVHGATIAFFVVALGGIAVGIAVTWLYGKGLLLISRYAHDEPSIQIVLMLLLPFIVYLVAEHFGLSGILAAVAAGLTTSRIGVVHHAPIRLRIKAKSSWSMLEYVFNGMVFLILGLQLPGIISESLIRAENDPLVDTGSLLLDVIWIYLALMVVRLGWLWLMRLYSRKRPGKHPMLFAGYKTRHMLLATFAGVRGAITLAGVLSIPLLLPDGTPFPGRYLLVFLATGVILFSLVCGIIILPLLLGKNVGIFSDNRQKEEEAADLFMAKMAILSVQKTEQRLLRTSTENLDNELIMETGARVIGYMRRSEDDMSENDNSLHMQRAKLERTFNLAALNARRAAIYQMRARQEVSDETLAKIVSELDVLETLIMDSR</sequence>
<comment type="similarity">
    <text evidence="12">Belongs to the monovalent cation:proton antiporter 1 (CPA1) transporter (TC 2.A.36) family.</text>
</comment>
<evidence type="ECO:0000256" key="1">
    <source>
        <dbReference type="ARBA" id="ARBA00004651"/>
    </source>
</evidence>
<keyword evidence="9 12" id="KW-0406">Ion transport</keyword>
<keyword evidence="3 12" id="KW-0050">Antiport</keyword>
<dbReference type="EMBL" id="CP057293">
    <property type="protein sequence ID" value="QMF69384.1"/>
    <property type="molecule type" value="Genomic_DNA"/>
</dbReference>
<dbReference type="GO" id="GO:0005886">
    <property type="term" value="C:plasma membrane"/>
    <property type="evidence" value="ECO:0007669"/>
    <property type="project" value="UniProtKB-SubCell"/>
</dbReference>
<feature type="transmembrane region" description="Helical" evidence="12">
    <location>
        <begin position="397"/>
        <end position="421"/>
    </location>
</feature>
<reference evidence="16 18" key="2">
    <citation type="submission" date="2018-12" db="EMBL/GenBank/DDBJ databases">
        <title>Food and Water Safety Consortium.</title>
        <authorList>
            <person name="Tyson S."/>
            <person name="Peterson C.-L."/>
            <person name="Olson A."/>
            <person name="Tyler S."/>
            <person name="Cabral J."/>
            <person name="Lynch T."/>
            <person name="Knox N."/>
            <person name="Van Domselaar G."/>
            <person name="Graham M."/>
        </authorList>
    </citation>
    <scope>NUCLEOTIDE SEQUENCE [LARGE SCALE GENOMIC DNA]</scope>
    <source>
        <strain evidence="16 18">FWSEC0419</strain>
    </source>
</reference>
<dbReference type="GO" id="GO:0015385">
    <property type="term" value="F:sodium:proton antiporter activity"/>
    <property type="evidence" value="ECO:0007669"/>
    <property type="project" value="InterPro"/>
</dbReference>
<dbReference type="InterPro" id="IPR038770">
    <property type="entry name" value="Na+/solute_symporter_sf"/>
</dbReference>
<keyword evidence="11 12" id="KW-0739">Sodium transport</keyword>
<evidence type="ECO:0000313" key="17">
    <source>
        <dbReference type="Proteomes" id="UP000248865"/>
    </source>
</evidence>
<evidence type="ECO:0000313" key="16">
    <source>
        <dbReference type="EMBL" id="TJF65357.1"/>
    </source>
</evidence>
<evidence type="ECO:0000313" key="18">
    <source>
        <dbReference type="Proteomes" id="UP000305093"/>
    </source>
</evidence>
<dbReference type="InterPro" id="IPR004705">
    <property type="entry name" value="Cation/H_exchanger_CPA1_bac"/>
</dbReference>
<feature type="transmembrane region" description="Helical" evidence="12">
    <location>
        <begin position="362"/>
        <end position="385"/>
    </location>
</feature>
<dbReference type="EMBL" id="RROO01000022">
    <property type="protein sequence ID" value="TJF65357.1"/>
    <property type="molecule type" value="Genomic_DNA"/>
</dbReference>
<feature type="transmembrane region" description="Helical" evidence="12">
    <location>
        <begin position="183"/>
        <end position="204"/>
    </location>
</feature>
<dbReference type="RefSeq" id="WP_000404378.1">
    <property type="nucleotide sequence ID" value="NZ_AP018808.1"/>
</dbReference>
<comment type="caution">
    <text evidence="12">Lacks conserved residue(s) required for the propagation of feature annotation.</text>
</comment>
<keyword evidence="8 12" id="KW-0915">Sodium</keyword>
<evidence type="ECO:0000256" key="7">
    <source>
        <dbReference type="ARBA" id="ARBA00022989"/>
    </source>
</evidence>
<reference evidence="14 17" key="1">
    <citation type="submission" date="2018-05" db="EMBL/GenBank/DDBJ databases">
        <title>Genomic sequencing of EHEC O26 New European Clone.</title>
        <authorList>
            <person name="Karnisova L."/>
            <person name="Nunvar J."/>
            <person name="Marejkova M."/>
            <person name="Mellmann A."/>
            <person name="Drevinek P."/>
            <person name="Blahova K."/>
            <person name="Bielaszewska M."/>
        </authorList>
    </citation>
    <scope>NUCLEOTIDE SEQUENCE [LARGE SCALE GENOMIC DNA]</scope>
    <source>
        <strain evidence="14 17">14-391</strain>
    </source>
</reference>
<evidence type="ECO:0000256" key="5">
    <source>
        <dbReference type="ARBA" id="ARBA00022519"/>
    </source>
</evidence>
<keyword evidence="4" id="KW-1003">Cell membrane</keyword>
<evidence type="ECO:0000256" key="2">
    <source>
        <dbReference type="ARBA" id="ARBA00022448"/>
    </source>
</evidence>
<keyword evidence="7 12" id="KW-1133">Transmembrane helix</keyword>
<dbReference type="GO" id="GO:0098719">
    <property type="term" value="P:sodium ion import across plasma membrane"/>
    <property type="evidence" value="ECO:0007669"/>
    <property type="project" value="TreeGrafter"/>
</dbReference>
<evidence type="ECO:0000256" key="12">
    <source>
        <dbReference type="RuleBase" id="RU366002"/>
    </source>
</evidence>
<evidence type="ECO:0000256" key="4">
    <source>
        <dbReference type="ARBA" id="ARBA00022475"/>
    </source>
</evidence>
<organism evidence="14 17">
    <name type="scientific">Escherichia coli</name>
    <dbReference type="NCBI Taxonomy" id="562"/>
    <lineage>
        <taxon>Bacteria</taxon>
        <taxon>Pseudomonadati</taxon>
        <taxon>Pseudomonadota</taxon>
        <taxon>Gammaproteobacteria</taxon>
        <taxon>Enterobacterales</taxon>
        <taxon>Enterobacteriaceae</taxon>
        <taxon>Escherichia</taxon>
    </lineage>
</organism>
<proteinExistence type="inferred from homology"/>
<keyword evidence="6 12" id="KW-0812">Transmembrane</keyword>
<evidence type="ECO:0000256" key="3">
    <source>
        <dbReference type="ARBA" id="ARBA00022449"/>
    </source>
</evidence>
<name>A0A0J5Z6H1_ECOLX</name>
<feature type="transmembrane region" description="Helical" evidence="12">
    <location>
        <begin position="280"/>
        <end position="298"/>
    </location>
</feature>
<evidence type="ECO:0000313" key="15">
    <source>
        <dbReference type="EMBL" id="QMF69384.1"/>
    </source>
</evidence>
<dbReference type="PANTHER" id="PTHR10110:SF86">
    <property type="entry name" value="SODIUM_HYDROGEN EXCHANGER 7"/>
    <property type="match status" value="1"/>
</dbReference>
<keyword evidence="2 12" id="KW-0813">Transport</keyword>
<evidence type="ECO:0000256" key="9">
    <source>
        <dbReference type="ARBA" id="ARBA00023065"/>
    </source>
</evidence>
<dbReference type="EMBL" id="QFSS01000011">
    <property type="protein sequence ID" value="PZZ73634.1"/>
    <property type="molecule type" value="Genomic_DNA"/>
</dbReference>
<feature type="transmembrane region" description="Helical" evidence="12">
    <location>
        <begin position="114"/>
        <end position="136"/>
    </location>
</feature>
<keyword evidence="5 12" id="KW-0997">Cell inner membrane</keyword>
<evidence type="ECO:0000313" key="14">
    <source>
        <dbReference type="EMBL" id="PZZ73634.1"/>
    </source>
</evidence>
<evidence type="ECO:0000256" key="6">
    <source>
        <dbReference type="ARBA" id="ARBA00022692"/>
    </source>
</evidence>
<dbReference type="GO" id="GO:0051453">
    <property type="term" value="P:regulation of intracellular pH"/>
    <property type="evidence" value="ECO:0007669"/>
    <property type="project" value="TreeGrafter"/>
</dbReference>
<dbReference type="Proteomes" id="UP000305093">
    <property type="component" value="Unassembled WGS sequence"/>
</dbReference>
<comment type="subcellular location">
    <subcellularLocation>
        <location evidence="12">Cell inner membrane</location>
        <topology evidence="12">Multi-pass membrane protein</topology>
    </subcellularLocation>
    <subcellularLocation>
        <location evidence="1">Cell membrane</location>
        <topology evidence="1">Multi-pass membrane protein</topology>
    </subcellularLocation>
</comment>
<dbReference type="Proteomes" id="UP000512322">
    <property type="component" value="Chromosome"/>
</dbReference>
<dbReference type="InterPro" id="IPR018422">
    <property type="entry name" value="Cation/H_exchanger_CPA1"/>
</dbReference>
<dbReference type="InterPro" id="IPR006153">
    <property type="entry name" value="Cation/H_exchanger_TM"/>
</dbReference>
<feature type="transmembrane region" description="Helical" evidence="12">
    <location>
        <begin position="321"/>
        <end position="341"/>
    </location>
</feature>
<feature type="transmembrane region" description="Helical" evidence="12">
    <location>
        <begin position="216"/>
        <end position="235"/>
    </location>
</feature>
<dbReference type="GO" id="GO:0015386">
    <property type="term" value="F:potassium:proton antiporter activity"/>
    <property type="evidence" value="ECO:0007669"/>
    <property type="project" value="TreeGrafter"/>
</dbReference>
<protein>
    <submittedName>
        <fullName evidence="14">Na+/H+ antiporter</fullName>
    </submittedName>
</protein>
<dbReference type="PANTHER" id="PTHR10110">
    <property type="entry name" value="SODIUM/HYDROGEN EXCHANGER"/>
    <property type="match status" value="1"/>
</dbReference>
<evidence type="ECO:0000256" key="10">
    <source>
        <dbReference type="ARBA" id="ARBA00023136"/>
    </source>
</evidence>
<accession>A0A0J5Z6H1</accession>
<evidence type="ECO:0000256" key="8">
    <source>
        <dbReference type="ARBA" id="ARBA00023053"/>
    </source>
</evidence>
<dbReference type="AlphaFoldDB" id="A0A0J5Z6H1"/>
<reference evidence="15 19" key="3">
    <citation type="submission" date="2020-06" db="EMBL/GenBank/DDBJ databases">
        <title>REHAB project genomes.</title>
        <authorList>
            <person name="Shaw L.P."/>
        </authorList>
    </citation>
    <scope>NUCLEOTIDE SEQUENCE [LARGE SCALE GENOMIC DNA]</scope>
    <source>
        <strain evidence="15 19">RHB30-C10</strain>
    </source>
</reference>
<evidence type="ECO:0000256" key="11">
    <source>
        <dbReference type="ARBA" id="ARBA00023201"/>
    </source>
</evidence>
<dbReference type="NCBIfam" id="TIGR00831">
    <property type="entry name" value="a_cpa1"/>
    <property type="match status" value="1"/>
</dbReference>
<evidence type="ECO:0000259" key="13">
    <source>
        <dbReference type="Pfam" id="PF00999"/>
    </source>
</evidence>